<comment type="caution">
    <text evidence="2">The sequence shown here is derived from an EMBL/GenBank/DDBJ whole genome shotgun (WGS) entry which is preliminary data.</text>
</comment>
<evidence type="ECO:0000256" key="1">
    <source>
        <dbReference type="SAM" id="Phobius"/>
    </source>
</evidence>
<gene>
    <name evidence="2" type="ORF">QJ521_08540</name>
</gene>
<organism evidence="2 3">
    <name type="scientific">Peloplasma aerotolerans</name>
    <dbReference type="NCBI Taxonomy" id="3044389"/>
    <lineage>
        <taxon>Bacteria</taxon>
        <taxon>Bacillati</taxon>
        <taxon>Mycoplasmatota</taxon>
        <taxon>Mollicutes</taxon>
        <taxon>Acholeplasmatales</taxon>
        <taxon>Acholeplasmataceae</taxon>
        <taxon>Peloplasma</taxon>
    </lineage>
</organism>
<keyword evidence="3" id="KW-1185">Reference proteome</keyword>
<keyword evidence="1" id="KW-1133">Transmembrane helix</keyword>
<name>A0AAW6UA78_9MOLU</name>
<feature type="transmembrane region" description="Helical" evidence="1">
    <location>
        <begin position="7"/>
        <end position="26"/>
    </location>
</feature>
<keyword evidence="1" id="KW-0812">Transmembrane</keyword>
<dbReference type="EMBL" id="JASCXW010000038">
    <property type="protein sequence ID" value="MDI6453614.1"/>
    <property type="molecule type" value="Genomic_DNA"/>
</dbReference>
<keyword evidence="1" id="KW-0472">Membrane</keyword>
<dbReference type="Proteomes" id="UP001431532">
    <property type="component" value="Unassembled WGS sequence"/>
</dbReference>
<accession>A0AAW6UA78</accession>
<feature type="transmembrane region" description="Helical" evidence="1">
    <location>
        <begin position="32"/>
        <end position="49"/>
    </location>
</feature>
<proteinExistence type="predicted"/>
<evidence type="ECO:0000313" key="3">
    <source>
        <dbReference type="Proteomes" id="UP001431532"/>
    </source>
</evidence>
<protein>
    <submittedName>
        <fullName evidence="2">Uncharacterized protein</fullName>
    </submittedName>
</protein>
<evidence type="ECO:0000313" key="2">
    <source>
        <dbReference type="EMBL" id="MDI6453614.1"/>
    </source>
</evidence>
<sequence>MSTFKFLTFIVGIILILITVIVGIMNNGWEDVLPVFIIFVVMAEFDHLISSWKNNKK</sequence>
<reference evidence="2" key="1">
    <citation type="submission" date="2023-05" db="EMBL/GenBank/DDBJ databases">
        <title>Mariniplasma microaerophilum sp. nov., a novel anaerobic mollicute isolated from terrestrial mud volcano, Taman Peninsula, Russia.</title>
        <authorList>
            <person name="Khomyakova M.A."/>
            <person name="Merkel A.Y."/>
            <person name="Slobodkin A.I."/>
        </authorList>
    </citation>
    <scope>NUCLEOTIDE SEQUENCE</scope>
    <source>
        <strain evidence="2">M4Ah</strain>
    </source>
</reference>
<dbReference type="AlphaFoldDB" id="A0AAW6UA78"/>
<dbReference type="RefSeq" id="WP_282840051.1">
    <property type="nucleotide sequence ID" value="NZ_JASCXW010000038.1"/>
</dbReference>